<evidence type="ECO:0000256" key="6">
    <source>
        <dbReference type="SAM" id="Phobius"/>
    </source>
</evidence>
<evidence type="ECO:0000313" key="9">
    <source>
        <dbReference type="Proteomes" id="UP000024942"/>
    </source>
</evidence>
<dbReference type="PANTHER" id="PTHR32322:SF18">
    <property type="entry name" value="S-ADENOSYLMETHIONINE_S-ADENOSYLHOMOCYSTEINE TRANSPORTER"/>
    <property type="match status" value="1"/>
</dbReference>
<keyword evidence="9" id="KW-1185">Reference proteome</keyword>
<feature type="domain" description="EamA" evidence="7">
    <location>
        <begin position="3"/>
        <end position="94"/>
    </location>
</feature>
<keyword evidence="3 6" id="KW-0812">Transmembrane</keyword>
<dbReference type="InterPro" id="IPR000620">
    <property type="entry name" value="EamA_dom"/>
</dbReference>
<dbReference type="Pfam" id="PF00892">
    <property type="entry name" value="EamA"/>
    <property type="match status" value="2"/>
</dbReference>
<comment type="caution">
    <text evidence="8">The sequence shown here is derived from an EMBL/GenBank/DDBJ whole genome shotgun (WGS) entry which is preliminary data.</text>
</comment>
<dbReference type="InterPro" id="IPR037185">
    <property type="entry name" value="EmrE-like"/>
</dbReference>
<evidence type="ECO:0000313" key="8">
    <source>
        <dbReference type="EMBL" id="KDA00873.1"/>
    </source>
</evidence>
<proteinExistence type="predicted"/>
<evidence type="ECO:0000256" key="4">
    <source>
        <dbReference type="ARBA" id="ARBA00022989"/>
    </source>
</evidence>
<keyword evidence="2" id="KW-1003">Cell membrane</keyword>
<feature type="transmembrane region" description="Helical" evidence="6">
    <location>
        <begin position="202"/>
        <end position="220"/>
    </location>
</feature>
<feature type="transmembrane region" description="Helical" evidence="6">
    <location>
        <begin position="53"/>
        <end position="71"/>
    </location>
</feature>
<evidence type="ECO:0000259" key="7">
    <source>
        <dbReference type="Pfam" id="PF00892"/>
    </source>
</evidence>
<name>A0A059G354_9PROT</name>
<dbReference type="PANTHER" id="PTHR32322">
    <property type="entry name" value="INNER MEMBRANE TRANSPORTER"/>
    <property type="match status" value="1"/>
</dbReference>
<evidence type="ECO:0000256" key="1">
    <source>
        <dbReference type="ARBA" id="ARBA00004651"/>
    </source>
</evidence>
<feature type="domain" description="EamA" evidence="7">
    <location>
        <begin position="109"/>
        <end position="242"/>
    </location>
</feature>
<dbReference type="InterPro" id="IPR050638">
    <property type="entry name" value="AA-Vitamin_Transporters"/>
</dbReference>
<keyword evidence="5 6" id="KW-0472">Membrane</keyword>
<feature type="transmembrane region" description="Helical" evidence="6">
    <location>
        <begin position="169"/>
        <end position="190"/>
    </location>
</feature>
<dbReference type="EMBL" id="ARYL01000045">
    <property type="protein sequence ID" value="KDA00873.1"/>
    <property type="molecule type" value="Genomic_DNA"/>
</dbReference>
<feature type="transmembrane region" description="Helical" evidence="6">
    <location>
        <begin position="137"/>
        <end position="157"/>
    </location>
</feature>
<dbReference type="PATRIC" id="fig|1280953.3.peg.3679"/>
<dbReference type="Proteomes" id="UP000024942">
    <property type="component" value="Unassembled WGS sequence"/>
</dbReference>
<comment type="subcellular location">
    <subcellularLocation>
        <location evidence="1">Cell membrane</location>
        <topology evidence="1">Multi-pass membrane protein</topology>
    </subcellularLocation>
</comment>
<feature type="transmembrane region" description="Helical" evidence="6">
    <location>
        <begin position="21"/>
        <end position="41"/>
    </location>
</feature>
<sequence length="258" mass="27667">MCVLPFAWRHLKADRQTLRDSWLFLTLLGFFGVGFFSYIVYCGLQYTTATNSLLLQSIMPILTLVMPAVLFGERLRPVLALSAVLSFAGIMWIVTKGHPLDLRGSALNIGDVLSVTGVFLYSVYATFLRKVPALHPLTLLAALFAIGMGSMAVPYAANLASNGPSMPPVEVVAAILYVGVFPSLVAYGLFNRAVVLIGSARSGIYMNLPPVFGVALAVPLLGEKLALYHLVGAVIIIIAIAISRERRAGTVDGANQEV</sequence>
<evidence type="ECO:0000256" key="5">
    <source>
        <dbReference type="ARBA" id="ARBA00023136"/>
    </source>
</evidence>
<protein>
    <recommendedName>
        <fullName evidence="7">EamA domain-containing protein</fullName>
    </recommendedName>
</protein>
<organism evidence="8 9">
    <name type="scientific">Hyphomonas oceanitis SCH89</name>
    <dbReference type="NCBI Taxonomy" id="1280953"/>
    <lineage>
        <taxon>Bacteria</taxon>
        <taxon>Pseudomonadati</taxon>
        <taxon>Pseudomonadota</taxon>
        <taxon>Alphaproteobacteria</taxon>
        <taxon>Hyphomonadales</taxon>
        <taxon>Hyphomonadaceae</taxon>
        <taxon>Hyphomonas</taxon>
    </lineage>
</organism>
<feature type="transmembrane region" description="Helical" evidence="6">
    <location>
        <begin position="226"/>
        <end position="243"/>
    </location>
</feature>
<feature type="transmembrane region" description="Helical" evidence="6">
    <location>
        <begin position="106"/>
        <end position="125"/>
    </location>
</feature>
<reference evidence="8 9" key="1">
    <citation type="journal article" date="2014" name="Antonie Van Leeuwenhoek">
        <title>Hyphomonas beringensis sp. nov. and Hyphomonas chukchiensis sp. nov., isolated from surface seawater of the Bering Sea and Chukchi Sea.</title>
        <authorList>
            <person name="Li C."/>
            <person name="Lai Q."/>
            <person name="Li G."/>
            <person name="Dong C."/>
            <person name="Wang J."/>
            <person name="Liao Y."/>
            <person name="Shao Z."/>
        </authorList>
    </citation>
    <scope>NUCLEOTIDE SEQUENCE [LARGE SCALE GENOMIC DNA]</scope>
    <source>
        <strain evidence="8 9">SCH89</strain>
    </source>
</reference>
<accession>A0A059G354</accession>
<dbReference type="eggNOG" id="COG0697">
    <property type="taxonomic scope" value="Bacteria"/>
</dbReference>
<evidence type="ECO:0000256" key="3">
    <source>
        <dbReference type="ARBA" id="ARBA00022692"/>
    </source>
</evidence>
<dbReference type="AlphaFoldDB" id="A0A059G354"/>
<evidence type="ECO:0000256" key="2">
    <source>
        <dbReference type="ARBA" id="ARBA00022475"/>
    </source>
</evidence>
<dbReference type="GO" id="GO:0005886">
    <property type="term" value="C:plasma membrane"/>
    <property type="evidence" value="ECO:0007669"/>
    <property type="project" value="UniProtKB-SubCell"/>
</dbReference>
<dbReference type="SUPFAM" id="SSF103481">
    <property type="entry name" value="Multidrug resistance efflux transporter EmrE"/>
    <property type="match status" value="2"/>
</dbReference>
<feature type="transmembrane region" description="Helical" evidence="6">
    <location>
        <begin position="78"/>
        <end position="94"/>
    </location>
</feature>
<keyword evidence="4 6" id="KW-1133">Transmembrane helix</keyword>
<gene>
    <name evidence="8" type="ORF">HOC_18384</name>
</gene>